<dbReference type="InterPro" id="IPR033906">
    <property type="entry name" value="Lipase_N"/>
</dbReference>
<organism evidence="6 7">
    <name type="scientific">Aedes albopictus</name>
    <name type="common">Asian tiger mosquito</name>
    <name type="synonym">Stegomyia albopicta</name>
    <dbReference type="NCBI Taxonomy" id="7160"/>
    <lineage>
        <taxon>Eukaryota</taxon>
        <taxon>Metazoa</taxon>
        <taxon>Ecdysozoa</taxon>
        <taxon>Arthropoda</taxon>
        <taxon>Hexapoda</taxon>
        <taxon>Insecta</taxon>
        <taxon>Pterygota</taxon>
        <taxon>Neoptera</taxon>
        <taxon>Endopterygota</taxon>
        <taxon>Diptera</taxon>
        <taxon>Nematocera</taxon>
        <taxon>Culicoidea</taxon>
        <taxon>Culicidae</taxon>
        <taxon>Culicinae</taxon>
        <taxon>Aedini</taxon>
        <taxon>Aedes</taxon>
        <taxon>Stegomyia</taxon>
    </lineage>
</organism>
<evidence type="ECO:0000256" key="4">
    <source>
        <dbReference type="RuleBase" id="RU004262"/>
    </source>
</evidence>
<proteinExistence type="inferred from homology"/>
<reference evidence="7" key="1">
    <citation type="journal article" date="2015" name="Proc. Natl. Acad. Sci. U.S.A.">
        <title>Genome sequence of the Asian Tiger mosquito, Aedes albopictus, reveals insights into its biology, genetics, and evolution.</title>
        <authorList>
            <person name="Chen X.G."/>
            <person name="Jiang X."/>
            <person name="Gu J."/>
            <person name="Xu M."/>
            <person name="Wu Y."/>
            <person name="Deng Y."/>
            <person name="Zhang C."/>
            <person name="Bonizzoni M."/>
            <person name="Dermauw W."/>
            <person name="Vontas J."/>
            <person name="Armbruster P."/>
            <person name="Huang X."/>
            <person name="Yang Y."/>
            <person name="Zhang H."/>
            <person name="He W."/>
            <person name="Peng H."/>
            <person name="Liu Y."/>
            <person name="Wu K."/>
            <person name="Chen J."/>
            <person name="Lirakis M."/>
            <person name="Topalis P."/>
            <person name="Van Leeuwen T."/>
            <person name="Hall A.B."/>
            <person name="Jiang X."/>
            <person name="Thorpe C."/>
            <person name="Mueller R.L."/>
            <person name="Sun C."/>
            <person name="Waterhouse R.M."/>
            <person name="Yan G."/>
            <person name="Tu Z.J."/>
            <person name="Fang X."/>
            <person name="James A.A."/>
        </authorList>
    </citation>
    <scope>NUCLEOTIDE SEQUENCE [LARGE SCALE GENOMIC DNA]</scope>
    <source>
        <strain evidence="7">Foshan</strain>
    </source>
</reference>
<dbReference type="Gene3D" id="3.40.50.1820">
    <property type="entry name" value="alpha/beta hydrolase"/>
    <property type="match status" value="2"/>
</dbReference>
<dbReference type="GeneID" id="109408613"/>
<keyword evidence="3" id="KW-0964">Secreted</keyword>
<dbReference type="SUPFAM" id="SSF53474">
    <property type="entry name" value="alpha/beta-Hydrolases"/>
    <property type="match status" value="2"/>
</dbReference>
<feature type="domain" description="Lipase" evidence="5">
    <location>
        <begin position="501"/>
        <end position="753"/>
    </location>
</feature>
<comment type="subcellular location">
    <subcellularLocation>
        <location evidence="1">Secreted</location>
    </subcellularLocation>
</comment>
<protein>
    <recommendedName>
        <fullName evidence="5">Lipase domain-containing protein</fullName>
    </recommendedName>
</protein>
<dbReference type="PANTHER" id="PTHR11610:SF150">
    <property type="entry name" value="FI01825P-RELATED"/>
    <property type="match status" value="1"/>
</dbReference>
<dbReference type="Pfam" id="PF00151">
    <property type="entry name" value="Lipase"/>
    <property type="match status" value="2"/>
</dbReference>
<dbReference type="PANTHER" id="PTHR11610">
    <property type="entry name" value="LIPASE"/>
    <property type="match status" value="1"/>
</dbReference>
<dbReference type="InterPro" id="IPR000734">
    <property type="entry name" value="TAG_lipase"/>
</dbReference>
<dbReference type="CDD" id="cd00707">
    <property type="entry name" value="Pancreat_lipase_like"/>
    <property type="match status" value="2"/>
</dbReference>
<sequence length="787" mass="87535">MVKSIEGMARTTELICILLWIGSFVSADRSSIIFREDDDDRDSFAARFNLDTDDMEYEQDNGNDTLIPKLVLTRDEEQNYIALPDKDGTFGAVSRMAVVESRVDSSKFEAAEFVKFHFYARSNNYQPVELRYDQIRFLPDHHGFNEKLPTKILIHGWLGGSDSEVIEPLAKDFLEQGNFNVIAVDWEKGARTLLYPVARYRVAKVAELVAAVINQLLGFGQPSDQIGIIGHSLGAHIAGLAGKKANKKVGFIVGLDPAAPLFRLKKPAERLSNSDAHYVEVIHTNGKGLGIFGNIGNTDFYPNGGSSQPGCGWNLSCSHQRAVDYFKESLKSKNYFANRCSDVNELNSNCSLGRATMGGLEALRTRGKPGGVYYASTAPDKPFLGSLNNDLTARQIVLDLLSPPYSHMLHVVVSVRNLLDRKFVVEPKDESRITFFDNDDDELSLANGTQSSDLDDMEYERDNEGDTLIPQLRMSHELQENYITLPDKEGDFQIMPRMAVRESRHNNSQYDAAKYVRFRFFSSSNQSTELGFDQIQTLLFDHGFNVLLPTVILVHGWLGSSESEVIEPLARELLEHTNLNVLAVDWEKGASTLLYPVARYRVPKVGKLVAAVIDRFLDYGQTPEQIGIIGHSLGAHIAGIAGKNTRRKIACIVALDPASPLFRLKKPAKRLADTDAQYVEVIHTNGKALGIFARIGVADFYPNGGAKQPGCGWNISCSHQRAVDYFKESLKMRNYFAQRCTDEKGLDSNCSLGVASLGGFRALGSRGKPRGVYYTRTAEDKPFLRDE</sequence>
<keyword evidence="7" id="KW-1185">Reference proteome</keyword>
<accession>A0ABM1ZL80</accession>
<dbReference type="Proteomes" id="UP000069940">
    <property type="component" value="Unassembled WGS sequence"/>
</dbReference>
<evidence type="ECO:0000256" key="1">
    <source>
        <dbReference type="ARBA" id="ARBA00004613"/>
    </source>
</evidence>
<reference evidence="6" key="2">
    <citation type="submission" date="2025-05" db="UniProtKB">
        <authorList>
            <consortium name="EnsemblMetazoa"/>
        </authorList>
    </citation>
    <scope>IDENTIFICATION</scope>
    <source>
        <strain evidence="6">Foshan</strain>
    </source>
</reference>
<dbReference type="EnsemblMetazoa" id="AALFPA23_019561.R28777">
    <property type="protein sequence ID" value="AALFPA23_019561.P28777"/>
    <property type="gene ID" value="AALFPA23_019561"/>
</dbReference>
<evidence type="ECO:0000256" key="3">
    <source>
        <dbReference type="ARBA" id="ARBA00022525"/>
    </source>
</evidence>
<evidence type="ECO:0000259" key="5">
    <source>
        <dbReference type="Pfam" id="PF00151"/>
    </source>
</evidence>
<name>A0ABM1ZL80_AEDAL</name>
<evidence type="ECO:0000313" key="7">
    <source>
        <dbReference type="Proteomes" id="UP000069940"/>
    </source>
</evidence>
<dbReference type="InterPro" id="IPR029058">
    <property type="entry name" value="AB_hydrolase_fold"/>
</dbReference>
<dbReference type="RefSeq" id="XP_062714073.1">
    <property type="nucleotide sequence ID" value="XM_062858089.1"/>
</dbReference>
<dbReference type="PRINTS" id="PR00821">
    <property type="entry name" value="TAGLIPASE"/>
</dbReference>
<feature type="domain" description="Lipase" evidence="5">
    <location>
        <begin position="107"/>
        <end position="358"/>
    </location>
</feature>
<evidence type="ECO:0000256" key="2">
    <source>
        <dbReference type="ARBA" id="ARBA00010701"/>
    </source>
</evidence>
<comment type="similarity">
    <text evidence="2 4">Belongs to the AB hydrolase superfamily. Lipase family.</text>
</comment>
<dbReference type="InterPro" id="IPR013818">
    <property type="entry name" value="Lipase"/>
</dbReference>
<evidence type="ECO:0000313" key="6">
    <source>
        <dbReference type="EnsemblMetazoa" id="AALFPA23_019561.P28777"/>
    </source>
</evidence>